<dbReference type="PaxDb" id="3708-A0A078GHL2"/>
<dbReference type="Proteomes" id="UP000028999">
    <property type="component" value="Unassembled WGS sequence"/>
</dbReference>
<dbReference type="STRING" id="3708.A0A078GHL2"/>
<evidence type="ECO:0000313" key="2">
    <source>
        <dbReference type="Proteomes" id="UP000028999"/>
    </source>
</evidence>
<dbReference type="Gramene" id="CDY25945">
    <property type="protein sequence ID" value="CDY25945"/>
    <property type="gene ID" value="GSBRNA2T00033454001"/>
</dbReference>
<sequence length="116" mass="13054">MASPSAVSEDRKSDDLEIVSVGDLYSGSCAKKYWSSSRNFCLISFFFIREKIVSLILWAIKLFELTMGAHIIWRLKKVLKYLCFCSNSALILWKIVSCAALRTSKRGMAVATHAPI</sequence>
<gene>
    <name evidence="1" type="primary">BnaC09g20420D</name>
    <name evidence="1" type="ORF">GSBRNA2T00033454001</name>
</gene>
<evidence type="ECO:0000313" key="1">
    <source>
        <dbReference type="EMBL" id="CDY25945.1"/>
    </source>
</evidence>
<organism evidence="1 2">
    <name type="scientific">Brassica napus</name>
    <name type="common">Rape</name>
    <dbReference type="NCBI Taxonomy" id="3708"/>
    <lineage>
        <taxon>Eukaryota</taxon>
        <taxon>Viridiplantae</taxon>
        <taxon>Streptophyta</taxon>
        <taxon>Embryophyta</taxon>
        <taxon>Tracheophyta</taxon>
        <taxon>Spermatophyta</taxon>
        <taxon>Magnoliopsida</taxon>
        <taxon>eudicotyledons</taxon>
        <taxon>Gunneridae</taxon>
        <taxon>Pentapetalae</taxon>
        <taxon>rosids</taxon>
        <taxon>malvids</taxon>
        <taxon>Brassicales</taxon>
        <taxon>Brassicaceae</taxon>
        <taxon>Brassiceae</taxon>
        <taxon>Brassica</taxon>
    </lineage>
</organism>
<reference evidence="1 2" key="1">
    <citation type="journal article" date="2014" name="Science">
        <title>Plant genetics. Early allopolyploid evolution in the post-Neolithic Brassica napus oilseed genome.</title>
        <authorList>
            <person name="Chalhoub B."/>
            <person name="Denoeud F."/>
            <person name="Liu S."/>
            <person name="Parkin I.A."/>
            <person name="Tang H."/>
            <person name="Wang X."/>
            <person name="Chiquet J."/>
            <person name="Belcram H."/>
            <person name="Tong C."/>
            <person name="Samans B."/>
            <person name="Correa M."/>
            <person name="Da Silva C."/>
            <person name="Just J."/>
            <person name="Falentin C."/>
            <person name="Koh C.S."/>
            <person name="Le Clainche I."/>
            <person name="Bernard M."/>
            <person name="Bento P."/>
            <person name="Noel B."/>
            <person name="Labadie K."/>
            <person name="Alberti A."/>
            <person name="Charles M."/>
            <person name="Arnaud D."/>
            <person name="Guo H."/>
            <person name="Daviaud C."/>
            <person name="Alamery S."/>
            <person name="Jabbari K."/>
            <person name="Zhao M."/>
            <person name="Edger P.P."/>
            <person name="Chelaifa H."/>
            <person name="Tack D."/>
            <person name="Lassalle G."/>
            <person name="Mestiri I."/>
            <person name="Schnel N."/>
            <person name="Le Paslier M.C."/>
            <person name="Fan G."/>
            <person name="Renault V."/>
            <person name="Bayer P.E."/>
            <person name="Golicz A.A."/>
            <person name="Manoli S."/>
            <person name="Lee T.H."/>
            <person name="Thi V.H."/>
            <person name="Chalabi S."/>
            <person name="Hu Q."/>
            <person name="Fan C."/>
            <person name="Tollenaere R."/>
            <person name="Lu Y."/>
            <person name="Battail C."/>
            <person name="Shen J."/>
            <person name="Sidebottom C.H."/>
            <person name="Wang X."/>
            <person name="Canaguier A."/>
            <person name="Chauveau A."/>
            <person name="Berard A."/>
            <person name="Deniot G."/>
            <person name="Guan M."/>
            <person name="Liu Z."/>
            <person name="Sun F."/>
            <person name="Lim Y.P."/>
            <person name="Lyons E."/>
            <person name="Town C.D."/>
            <person name="Bancroft I."/>
            <person name="Wang X."/>
            <person name="Meng J."/>
            <person name="Ma J."/>
            <person name="Pires J.C."/>
            <person name="King G.J."/>
            <person name="Brunel D."/>
            <person name="Delourme R."/>
            <person name="Renard M."/>
            <person name="Aury J.M."/>
            <person name="Adams K.L."/>
            <person name="Batley J."/>
            <person name="Snowdon R.J."/>
            <person name="Tost J."/>
            <person name="Edwards D."/>
            <person name="Zhou Y."/>
            <person name="Hua W."/>
            <person name="Sharpe A.G."/>
            <person name="Paterson A.H."/>
            <person name="Guan C."/>
            <person name="Wincker P."/>
        </authorList>
    </citation>
    <scope>NUCLEOTIDE SEQUENCE [LARGE SCALE GENOMIC DNA]</scope>
    <source>
        <strain evidence="2">cv. Darmor-bzh</strain>
    </source>
</reference>
<keyword evidence="2" id="KW-1185">Reference proteome</keyword>
<name>A0A078GHL2_BRANA</name>
<protein>
    <submittedName>
        <fullName evidence="1">BnaC09g20420D protein</fullName>
    </submittedName>
</protein>
<dbReference type="AlphaFoldDB" id="A0A078GHL2"/>
<accession>A0A078GHL2</accession>
<dbReference type="EMBL" id="LK032183">
    <property type="protein sequence ID" value="CDY25945.1"/>
    <property type="molecule type" value="Genomic_DNA"/>
</dbReference>
<proteinExistence type="predicted"/>